<evidence type="ECO:0000256" key="5">
    <source>
        <dbReference type="SAM" id="Phobius"/>
    </source>
</evidence>
<evidence type="ECO:0000256" key="2">
    <source>
        <dbReference type="ARBA" id="ARBA00022692"/>
    </source>
</evidence>
<evidence type="ECO:0000256" key="4">
    <source>
        <dbReference type="ARBA" id="ARBA00023136"/>
    </source>
</evidence>
<accession>A0ABW9Y126</accession>
<sequence length="221" mass="23174">MTLPANHPRLTKRPFTPGELLADGIVHAVALVAGMIAFSILLAHVLGAGHLGTFAALAVYAAGYFAMFGFSLAYNMVPPSPIKWVLRRFDHSAIYLMIAGTYTAVVVHFENVLFAAVLAGIVWTGAILGAVVKLVWPGRLDGLAVVAYIALGMVGIAAIGPARAALPGPSLVLLVLGGVTYVAGVAFYRWHRLKFHNAIWHLCVAVAAGLHFAAVAIAVAT</sequence>
<keyword evidence="2 5" id="KW-0812">Transmembrane</keyword>
<comment type="subcellular location">
    <subcellularLocation>
        <location evidence="1">Membrane</location>
        <topology evidence="1">Multi-pass membrane protein</topology>
    </subcellularLocation>
</comment>
<evidence type="ECO:0000256" key="1">
    <source>
        <dbReference type="ARBA" id="ARBA00004141"/>
    </source>
</evidence>
<proteinExistence type="predicted"/>
<dbReference type="PANTHER" id="PTHR20855:SF3">
    <property type="entry name" value="LD03007P"/>
    <property type="match status" value="1"/>
</dbReference>
<dbReference type="InterPro" id="IPR004254">
    <property type="entry name" value="AdipoR/HlyIII-related"/>
</dbReference>
<feature type="transmembrane region" description="Helical" evidence="5">
    <location>
        <begin position="89"/>
        <end position="107"/>
    </location>
</feature>
<organism evidence="6 7">
    <name type="scientific">Paragemmobacter ruber</name>
    <dbReference type="NCBI Taxonomy" id="1985673"/>
    <lineage>
        <taxon>Bacteria</taxon>
        <taxon>Pseudomonadati</taxon>
        <taxon>Pseudomonadota</taxon>
        <taxon>Alphaproteobacteria</taxon>
        <taxon>Rhodobacterales</taxon>
        <taxon>Paracoccaceae</taxon>
        <taxon>Paragemmobacter</taxon>
    </lineage>
</organism>
<gene>
    <name evidence="6" type="ORF">GU920_01580</name>
</gene>
<evidence type="ECO:0000313" key="7">
    <source>
        <dbReference type="Proteomes" id="UP001517376"/>
    </source>
</evidence>
<keyword evidence="7" id="KW-1185">Reference proteome</keyword>
<keyword evidence="3 5" id="KW-1133">Transmembrane helix</keyword>
<dbReference type="EMBL" id="JAAATW010000001">
    <property type="protein sequence ID" value="NBE06211.1"/>
    <property type="molecule type" value="Genomic_DNA"/>
</dbReference>
<dbReference type="Pfam" id="PF03006">
    <property type="entry name" value="HlyIII"/>
    <property type="match status" value="1"/>
</dbReference>
<dbReference type="RefSeq" id="WP_161765232.1">
    <property type="nucleotide sequence ID" value="NZ_JAAATW010000001.1"/>
</dbReference>
<evidence type="ECO:0000313" key="6">
    <source>
        <dbReference type="EMBL" id="NBE06211.1"/>
    </source>
</evidence>
<feature type="transmembrane region" description="Helical" evidence="5">
    <location>
        <begin position="20"/>
        <end position="42"/>
    </location>
</feature>
<comment type="caution">
    <text evidence="6">The sequence shown here is derived from an EMBL/GenBank/DDBJ whole genome shotgun (WGS) entry which is preliminary data.</text>
</comment>
<dbReference type="PANTHER" id="PTHR20855">
    <property type="entry name" value="ADIPOR/PROGESTIN RECEPTOR-RELATED"/>
    <property type="match status" value="1"/>
</dbReference>
<name>A0ABW9Y126_9RHOB</name>
<evidence type="ECO:0000256" key="3">
    <source>
        <dbReference type="ARBA" id="ARBA00022989"/>
    </source>
</evidence>
<protein>
    <submittedName>
        <fullName evidence="6">Hemolysin III family protein</fullName>
    </submittedName>
</protein>
<reference evidence="7" key="1">
    <citation type="submission" date="2020-01" db="EMBL/GenBank/DDBJ databases">
        <title>Sphingomonas sp. strain CSW-10.</title>
        <authorList>
            <person name="Chen W.-M."/>
        </authorList>
    </citation>
    <scope>NUCLEOTIDE SEQUENCE [LARGE SCALE GENOMIC DNA]</scope>
    <source>
        <strain evidence="7">CCP-1</strain>
    </source>
</reference>
<dbReference type="Proteomes" id="UP001517376">
    <property type="component" value="Unassembled WGS sequence"/>
</dbReference>
<feature type="transmembrane region" description="Helical" evidence="5">
    <location>
        <begin position="143"/>
        <end position="162"/>
    </location>
</feature>
<feature type="transmembrane region" description="Helical" evidence="5">
    <location>
        <begin position="199"/>
        <end position="220"/>
    </location>
</feature>
<feature type="transmembrane region" description="Helical" evidence="5">
    <location>
        <begin position="54"/>
        <end position="77"/>
    </location>
</feature>
<feature type="transmembrane region" description="Helical" evidence="5">
    <location>
        <begin position="168"/>
        <end position="187"/>
    </location>
</feature>
<feature type="transmembrane region" description="Helical" evidence="5">
    <location>
        <begin position="113"/>
        <end position="136"/>
    </location>
</feature>
<keyword evidence="4 5" id="KW-0472">Membrane</keyword>